<dbReference type="InterPro" id="IPR010985">
    <property type="entry name" value="Ribbon_hlx_hlx"/>
</dbReference>
<protein>
    <recommendedName>
        <fullName evidence="3">CopG family transcriptional regulator</fullName>
    </recommendedName>
</protein>
<name>A0A838AYT3_9HYPH</name>
<evidence type="ECO:0000313" key="2">
    <source>
        <dbReference type="Proteomes" id="UP000558284"/>
    </source>
</evidence>
<organism evidence="1 2">
    <name type="scientific">Mesorhizobium neociceri</name>
    <dbReference type="NCBI Taxonomy" id="1307853"/>
    <lineage>
        <taxon>Bacteria</taxon>
        <taxon>Pseudomonadati</taxon>
        <taxon>Pseudomonadota</taxon>
        <taxon>Alphaproteobacteria</taxon>
        <taxon>Hyphomicrobiales</taxon>
        <taxon>Phyllobacteriaceae</taxon>
        <taxon>Mesorhizobium</taxon>
    </lineage>
</organism>
<dbReference type="EMBL" id="JACDTY010000001">
    <property type="protein sequence ID" value="MBA1138991.1"/>
    <property type="molecule type" value="Genomic_DNA"/>
</dbReference>
<dbReference type="Proteomes" id="UP000558284">
    <property type="component" value="Unassembled WGS sequence"/>
</dbReference>
<dbReference type="RefSeq" id="WP_181055713.1">
    <property type="nucleotide sequence ID" value="NZ_JACDTY010000001.1"/>
</dbReference>
<comment type="caution">
    <text evidence="1">The sequence shown here is derived from an EMBL/GenBank/DDBJ whole genome shotgun (WGS) entry which is preliminary data.</text>
</comment>
<dbReference type="AlphaFoldDB" id="A0A838AYT3"/>
<keyword evidence="2" id="KW-1185">Reference proteome</keyword>
<accession>A0A838AYT3</accession>
<proteinExistence type="predicted"/>
<evidence type="ECO:0000313" key="1">
    <source>
        <dbReference type="EMBL" id="MBA1138991.1"/>
    </source>
</evidence>
<reference evidence="1 2" key="1">
    <citation type="submission" date="2020-07" db="EMBL/GenBank/DDBJ databases">
        <title>Definition of the novel symbiovar canariense within Mesorhizobium novociceri, a new species of genus Mesorhizobium nodulating Cicer canariense in the Caldera de Taburiente National Park (La Palma, Canary Islands).</title>
        <authorList>
            <person name="Leon-Barrios M."/>
            <person name="Perez-Yepez J."/>
            <person name="Flores-Felix J.D."/>
            <person name="Ramirez-Baena M.H."/>
            <person name="Pulido-Suarez L."/>
            <person name="Igual J.M."/>
            <person name="Velazquez E."/>
            <person name="Peix A."/>
        </authorList>
    </citation>
    <scope>NUCLEOTIDE SEQUENCE [LARGE SCALE GENOMIC DNA]</scope>
    <source>
        <strain evidence="1 2">CCANP35</strain>
    </source>
</reference>
<dbReference type="InterPro" id="IPR046257">
    <property type="entry name" value="DUF6290"/>
</dbReference>
<evidence type="ECO:0008006" key="3">
    <source>
        <dbReference type="Google" id="ProtNLM"/>
    </source>
</evidence>
<dbReference type="Pfam" id="PF19807">
    <property type="entry name" value="DUF6290"/>
    <property type="match status" value="1"/>
</dbReference>
<sequence length="82" mass="9398">MITVKLPQKAEKLLADMAKASGRTVDQVATEAILEAIEDWHDAAIADERLRDDDGVRIPLDEMMRKIERREIEERRKKPAAE</sequence>
<gene>
    <name evidence="1" type="ORF">H0241_01780</name>
</gene>
<dbReference type="SUPFAM" id="SSF47598">
    <property type="entry name" value="Ribbon-helix-helix"/>
    <property type="match status" value="1"/>
</dbReference>
<dbReference type="GO" id="GO:0006355">
    <property type="term" value="P:regulation of DNA-templated transcription"/>
    <property type="evidence" value="ECO:0007669"/>
    <property type="project" value="InterPro"/>
</dbReference>